<keyword evidence="8 10" id="KW-0456">Lyase</keyword>
<dbReference type="NCBIfam" id="NF002458">
    <property type="entry name" value="PRK01641.1"/>
    <property type="match status" value="1"/>
</dbReference>
<dbReference type="SUPFAM" id="SSF52016">
    <property type="entry name" value="LeuD/IlvD-like"/>
    <property type="match status" value="1"/>
</dbReference>
<comment type="catalytic activity">
    <reaction evidence="1 10">
        <text>(2R,3S)-3-isopropylmalate = (2S)-2-isopropylmalate</text>
        <dbReference type="Rhea" id="RHEA:32287"/>
        <dbReference type="ChEBI" id="CHEBI:1178"/>
        <dbReference type="ChEBI" id="CHEBI:35121"/>
        <dbReference type="EC" id="4.2.1.33"/>
    </reaction>
</comment>
<gene>
    <name evidence="10 12" type="primary">leuD</name>
    <name evidence="12" type="ORF">EUB48_06535</name>
</gene>
<protein>
    <recommendedName>
        <fullName evidence="10">3-isopropylmalate dehydratase small subunit</fullName>
        <ecNumber evidence="10">4.2.1.33</ecNumber>
    </recommendedName>
    <alternativeName>
        <fullName evidence="10">Alpha-IPM isomerase</fullName>
        <shortName evidence="10">IPMI</shortName>
    </alternativeName>
    <alternativeName>
        <fullName evidence="10">Isopropylmalate isomerase</fullName>
    </alternativeName>
</protein>
<feature type="domain" description="Aconitase A/isopropylmalate dehydratase small subunit swivel" evidence="11">
    <location>
        <begin position="9"/>
        <end position="132"/>
    </location>
</feature>
<dbReference type="NCBIfam" id="TIGR00171">
    <property type="entry name" value="leuD"/>
    <property type="match status" value="1"/>
</dbReference>
<name>A0A515D997_9BURK</name>
<evidence type="ECO:0000256" key="7">
    <source>
        <dbReference type="ARBA" id="ARBA00022605"/>
    </source>
</evidence>
<dbReference type="GO" id="GO:0009098">
    <property type="term" value="P:L-leucine biosynthetic process"/>
    <property type="evidence" value="ECO:0007669"/>
    <property type="project" value="UniProtKB-UniRule"/>
</dbReference>
<dbReference type="GO" id="GO:0009316">
    <property type="term" value="C:3-isopropylmalate dehydratase complex"/>
    <property type="evidence" value="ECO:0007669"/>
    <property type="project" value="InterPro"/>
</dbReference>
<comment type="function">
    <text evidence="2 10">Catalyzes the isomerization between 2-isopropylmalate and 3-isopropylmalate, via the formation of 2-isopropylmaleate.</text>
</comment>
<evidence type="ECO:0000256" key="1">
    <source>
        <dbReference type="ARBA" id="ARBA00000491"/>
    </source>
</evidence>
<comment type="similarity">
    <text evidence="4 10">Belongs to the LeuD family. LeuD type 1 subfamily.</text>
</comment>
<dbReference type="GO" id="GO:0003861">
    <property type="term" value="F:3-isopropylmalate dehydratase activity"/>
    <property type="evidence" value="ECO:0007669"/>
    <property type="project" value="UniProtKB-UniRule"/>
</dbReference>
<proteinExistence type="inferred from homology"/>
<evidence type="ECO:0000313" key="12">
    <source>
        <dbReference type="EMBL" id="QDL36980.1"/>
    </source>
</evidence>
<evidence type="ECO:0000256" key="10">
    <source>
        <dbReference type="HAMAP-Rule" id="MF_01031"/>
    </source>
</evidence>
<dbReference type="Pfam" id="PF00694">
    <property type="entry name" value="Aconitase_C"/>
    <property type="match status" value="1"/>
</dbReference>
<comment type="subunit">
    <text evidence="5 10">Heterodimer of LeuC and LeuD.</text>
</comment>
<dbReference type="PANTHER" id="PTHR43345">
    <property type="entry name" value="3-ISOPROPYLMALATE DEHYDRATASE SMALL SUBUNIT 2-RELATED-RELATED"/>
    <property type="match status" value="1"/>
</dbReference>
<dbReference type="InterPro" id="IPR033940">
    <property type="entry name" value="IPMI_Swivel"/>
</dbReference>
<accession>A0A515D997</accession>
<dbReference type="OrthoDB" id="8889313at2"/>
<keyword evidence="13" id="KW-1185">Reference proteome</keyword>
<evidence type="ECO:0000256" key="9">
    <source>
        <dbReference type="ARBA" id="ARBA00023304"/>
    </source>
</evidence>
<keyword evidence="7 10" id="KW-0028">Amino-acid biosynthesis</keyword>
<dbReference type="KEGG" id="rhf:EUB48_06535"/>
<dbReference type="CDD" id="cd01577">
    <property type="entry name" value="IPMI_Swivel"/>
    <property type="match status" value="1"/>
</dbReference>
<evidence type="ECO:0000256" key="8">
    <source>
        <dbReference type="ARBA" id="ARBA00023239"/>
    </source>
</evidence>
<keyword evidence="9 10" id="KW-0100">Branched-chain amino acid biosynthesis</keyword>
<dbReference type="EC" id="4.2.1.33" evidence="10"/>
<dbReference type="RefSeq" id="WP_142818135.1">
    <property type="nucleotide sequence ID" value="NZ_CP035503.1"/>
</dbReference>
<dbReference type="Gene3D" id="3.20.19.10">
    <property type="entry name" value="Aconitase, domain 4"/>
    <property type="match status" value="1"/>
</dbReference>
<keyword evidence="6 10" id="KW-0432">Leucine biosynthesis</keyword>
<evidence type="ECO:0000313" key="13">
    <source>
        <dbReference type="Proteomes" id="UP000316798"/>
    </source>
</evidence>
<dbReference type="InterPro" id="IPR015928">
    <property type="entry name" value="Aconitase/3IPM_dehydase_swvl"/>
</dbReference>
<evidence type="ECO:0000259" key="11">
    <source>
        <dbReference type="Pfam" id="PF00694"/>
    </source>
</evidence>
<evidence type="ECO:0000256" key="6">
    <source>
        <dbReference type="ARBA" id="ARBA00022430"/>
    </source>
</evidence>
<evidence type="ECO:0000256" key="3">
    <source>
        <dbReference type="ARBA" id="ARBA00004729"/>
    </source>
</evidence>
<dbReference type="UniPathway" id="UPA00048">
    <property type="reaction ID" value="UER00071"/>
</dbReference>
<organism evidence="12 13">
    <name type="scientific">Rhodoferax sediminis</name>
    <dbReference type="NCBI Taxonomy" id="2509614"/>
    <lineage>
        <taxon>Bacteria</taxon>
        <taxon>Pseudomonadati</taxon>
        <taxon>Pseudomonadota</taxon>
        <taxon>Betaproteobacteria</taxon>
        <taxon>Burkholderiales</taxon>
        <taxon>Comamonadaceae</taxon>
        <taxon>Rhodoferax</taxon>
    </lineage>
</organism>
<dbReference type="HAMAP" id="MF_01031">
    <property type="entry name" value="LeuD_type1"/>
    <property type="match status" value="1"/>
</dbReference>
<dbReference type="InterPro" id="IPR050075">
    <property type="entry name" value="LeuD"/>
</dbReference>
<comment type="pathway">
    <text evidence="3 10">Amino-acid biosynthesis; L-leucine biosynthesis; L-leucine from 3-methyl-2-oxobutanoate: step 2/4.</text>
</comment>
<reference evidence="12 13" key="1">
    <citation type="submission" date="2019-01" db="EMBL/GenBank/DDBJ databases">
        <title>Genomic insights into a novel species Rhodoferax sp.</title>
        <authorList>
            <person name="Jin L."/>
        </authorList>
    </citation>
    <scope>NUCLEOTIDE SEQUENCE [LARGE SCALE GENOMIC DNA]</scope>
    <source>
        <strain evidence="12 13">CHu59-6-5</strain>
    </source>
</reference>
<dbReference type="InterPro" id="IPR000573">
    <property type="entry name" value="AconitaseA/IPMdHydase_ssu_swvl"/>
</dbReference>
<evidence type="ECO:0000256" key="4">
    <source>
        <dbReference type="ARBA" id="ARBA00009845"/>
    </source>
</evidence>
<dbReference type="AlphaFoldDB" id="A0A515D997"/>
<evidence type="ECO:0000256" key="5">
    <source>
        <dbReference type="ARBA" id="ARBA00011271"/>
    </source>
</evidence>
<dbReference type="Proteomes" id="UP000316798">
    <property type="component" value="Chromosome"/>
</dbReference>
<sequence>MPSFLQGRHSGIVAPLDRANVDTDAIFPKQYGRSTARSGYGDVLFDSWRYLDPGDLGQDHSKRRRNPDFVLNQPALRGATVLLARGNFGCGSSREHAVWALRDYGFKAVMAPSFGDIFRQNCPLGGVAALTLNAGDVDALFAMAQHQVLNVSIDLMAGRVQAGPRSFGFNVSQRERHLLTQDGDWIAATLTQRPAIAAFEAARLTRQPWLAKTLEN</sequence>
<evidence type="ECO:0000256" key="2">
    <source>
        <dbReference type="ARBA" id="ARBA00002695"/>
    </source>
</evidence>
<dbReference type="InterPro" id="IPR004431">
    <property type="entry name" value="3-IsopropMal_deHydase_ssu"/>
</dbReference>
<dbReference type="PANTHER" id="PTHR43345:SF5">
    <property type="entry name" value="3-ISOPROPYLMALATE DEHYDRATASE SMALL SUBUNIT"/>
    <property type="match status" value="1"/>
</dbReference>
<dbReference type="EMBL" id="CP035503">
    <property type="protein sequence ID" value="QDL36980.1"/>
    <property type="molecule type" value="Genomic_DNA"/>
</dbReference>